<reference evidence="2 3" key="1">
    <citation type="submission" date="2023-06" db="EMBL/GenBank/DDBJ databases">
        <authorList>
            <person name="Oyuntsetseg B."/>
            <person name="Kim S.B."/>
        </authorList>
    </citation>
    <scope>NUCLEOTIDE SEQUENCE [LARGE SCALE GENOMIC DNA]</scope>
    <source>
        <strain evidence="2 3">2-2</strain>
    </source>
</reference>
<keyword evidence="3" id="KW-1185">Reference proteome</keyword>
<dbReference type="EMBL" id="CP127173">
    <property type="protein sequence ID" value="WIV55937.1"/>
    <property type="molecule type" value="Genomic_DNA"/>
</dbReference>
<evidence type="ECO:0000259" key="1">
    <source>
        <dbReference type="Pfam" id="PF08275"/>
    </source>
</evidence>
<gene>
    <name evidence="2" type="ORF">QP939_45255</name>
</gene>
<accession>A0ABY8XK03</accession>
<dbReference type="InterPro" id="IPR013264">
    <property type="entry name" value="DNAG_N"/>
</dbReference>
<protein>
    <recommendedName>
        <fullName evidence="1">DNA primase DNAG catalytic core N-terminal domain-containing protein</fullName>
    </recommendedName>
</protein>
<dbReference type="Gene3D" id="3.90.980.10">
    <property type="entry name" value="DNA primase, catalytic core, N-terminal domain"/>
    <property type="match status" value="1"/>
</dbReference>
<dbReference type="SUPFAM" id="SSF56731">
    <property type="entry name" value="DNA primase core"/>
    <property type="match status" value="1"/>
</dbReference>
<dbReference type="Pfam" id="PF08275">
    <property type="entry name" value="DNAG_N"/>
    <property type="match status" value="1"/>
</dbReference>
<feature type="domain" description="DNA primase DNAG catalytic core N-terminal" evidence="1">
    <location>
        <begin position="1"/>
        <end position="30"/>
    </location>
</feature>
<evidence type="ECO:0000313" key="2">
    <source>
        <dbReference type="EMBL" id="WIV55937.1"/>
    </source>
</evidence>
<evidence type="ECO:0000313" key="3">
    <source>
        <dbReference type="Proteomes" id="UP001227101"/>
    </source>
</evidence>
<sequence length="43" mass="4709">MDRFHRRRVWPIRDVGNDVVGFGARRLFDDPAAGATVSVAPAG</sequence>
<dbReference type="Proteomes" id="UP001227101">
    <property type="component" value="Chromosome"/>
</dbReference>
<proteinExistence type="predicted"/>
<dbReference type="InterPro" id="IPR037068">
    <property type="entry name" value="DNA_primase_core_N_sf"/>
</dbReference>
<organism evidence="2 3">
    <name type="scientific">Amycolatopsis nalaikhensis</name>
    <dbReference type="NCBI Taxonomy" id="715472"/>
    <lineage>
        <taxon>Bacteria</taxon>
        <taxon>Bacillati</taxon>
        <taxon>Actinomycetota</taxon>
        <taxon>Actinomycetes</taxon>
        <taxon>Pseudonocardiales</taxon>
        <taxon>Pseudonocardiaceae</taxon>
        <taxon>Amycolatopsis</taxon>
    </lineage>
</organism>
<name>A0ABY8XK03_9PSEU</name>